<gene>
    <name evidence="1" type="ORF">NP603_21530</name>
</gene>
<keyword evidence="2" id="KW-1185">Reference proteome</keyword>
<dbReference type="EMBL" id="JANIBM010000068">
    <property type="protein sequence ID" value="MCQ8183703.1"/>
    <property type="molecule type" value="Genomic_DNA"/>
</dbReference>
<name>A0ABT1UN92_9GAMM</name>
<proteinExistence type="predicted"/>
<sequence length="137" mass="14904">MTYCTQSDLETLCGESELIQLTNPDDPGATTIDAGQVEWAIAAAEARINRYIGPFLPLSNVPADFKQIACDFARYFLYRNSPTEHVRQQYEDGIAYLEKVAAGKIPIGPDNAGNTAEPDDAGVAIIAQPSVFSDLDY</sequence>
<dbReference type="Proteomes" id="UP001524569">
    <property type="component" value="Unassembled WGS sequence"/>
</dbReference>
<comment type="caution">
    <text evidence="1">The sequence shown here is derived from an EMBL/GenBank/DDBJ whole genome shotgun (WGS) entry which is preliminary data.</text>
</comment>
<protein>
    <submittedName>
        <fullName evidence="1">DUF1320 domain-containing protein</fullName>
    </submittedName>
</protein>
<dbReference type="Pfam" id="PF07030">
    <property type="entry name" value="Phage_Mu_Gp36"/>
    <property type="match status" value="1"/>
</dbReference>
<reference evidence="1 2" key="1">
    <citation type="submission" date="2022-07" db="EMBL/GenBank/DDBJ databases">
        <title>Methylomonas rivi sp. nov., Methylomonas rosea sp. nov., Methylomonas aureus sp. nov. and Methylomonas subterranea sp. nov., four novel methanotrophs isolated from a freshwater creek and the deep terrestrial subsurface.</title>
        <authorList>
            <person name="Abin C."/>
            <person name="Sankaranarayanan K."/>
            <person name="Garner C."/>
            <person name="Sindelar R."/>
            <person name="Kotary K."/>
            <person name="Garner R."/>
            <person name="Barclay S."/>
            <person name="Lawson P."/>
            <person name="Krumholz L."/>
        </authorList>
    </citation>
    <scope>NUCLEOTIDE SEQUENCE [LARGE SCALE GENOMIC DNA]</scope>
    <source>
        <strain evidence="1 2">SURF-1</strain>
    </source>
</reference>
<dbReference type="RefSeq" id="WP_256612923.1">
    <property type="nucleotide sequence ID" value="NZ_JANIBM010000068.1"/>
</dbReference>
<evidence type="ECO:0000313" key="1">
    <source>
        <dbReference type="EMBL" id="MCQ8183703.1"/>
    </source>
</evidence>
<dbReference type="InterPro" id="IPR009752">
    <property type="entry name" value="Phage_Mu_GpJ"/>
</dbReference>
<evidence type="ECO:0000313" key="2">
    <source>
        <dbReference type="Proteomes" id="UP001524569"/>
    </source>
</evidence>
<organism evidence="1 2">
    <name type="scientific">Methylomonas aurea</name>
    <dbReference type="NCBI Taxonomy" id="2952224"/>
    <lineage>
        <taxon>Bacteria</taxon>
        <taxon>Pseudomonadati</taxon>
        <taxon>Pseudomonadota</taxon>
        <taxon>Gammaproteobacteria</taxon>
        <taxon>Methylococcales</taxon>
        <taxon>Methylococcaceae</taxon>
        <taxon>Methylomonas</taxon>
    </lineage>
</organism>
<accession>A0ABT1UN92</accession>